<dbReference type="InterPro" id="IPR004617">
    <property type="entry name" value="ApaH"/>
</dbReference>
<evidence type="ECO:0000256" key="4">
    <source>
        <dbReference type="ARBA" id="ARBA00022801"/>
    </source>
</evidence>
<dbReference type="Proteomes" id="UP000006201">
    <property type="component" value="Unassembled WGS sequence"/>
</dbReference>
<dbReference type="NCBIfam" id="TIGR00668">
    <property type="entry name" value="apaH"/>
    <property type="match status" value="1"/>
</dbReference>
<keyword evidence="11" id="KW-1185">Reference proteome</keyword>
<evidence type="ECO:0000256" key="7">
    <source>
        <dbReference type="ARBA" id="ARBA00033210"/>
    </source>
</evidence>
<evidence type="ECO:0000313" key="10">
    <source>
        <dbReference type="EMBL" id="EAR29159.1"/>
    </source>
</evidence>
<dbReference type="EC" id="3.6.1.41" evidence="3"/>
<evidence type="ECO:0000256" key="8">
    <source>
        <dbReference type="ARBA" id="ARBA00049417"/>
    </source>
</evidence>
<dbReference type="STRING" id="87626.PTD2_08944"/>
<evidence type="ECO:0000256" key="5">
    <source>
        <dbReference type="ARBA" id="ARBA00031248"/>
    </source>
</evidence>
<dbReference type="CDD" id="cd07422">
    <property type="entry name" value="MPP_ApaH"/>
    <property type="match status" value="1"/>
</dbReference>
<sequence>MAQYVIGDLQGCFKEFKAILATLAFNPSQDTLYLVGDIVARGPDSLSCLRFIKDNASSVKTTLGNHDLHLISTFLLNKQPNPKDLLADIFTAPDRNELIEYLQARPLALFLPEFNSLVCHAGLSPEWTLAQALKAAKIAEQAYQGKDARYYLANMYQNGPTRWQDAKTEIEKFCYTINAFTRMRYFTSDFKMDLSSKGSPAQDSPLIPWFELPRASSLNDLTVIFGHWAALEGKTNSNQFQAIDTGCVWGQALTALNLETQQRTQQKSL</sequence>
<proteinExistence type="inferred from homology"/>
<dbReference type="InterPro" id="IPR029052">
    <property type="entry name" value="Metallo-depent_PP-like"/>
</dbReference>
<gene>
    <name evidence="10" type="ORF">PTD2_08944</name>
</gene>
<dbReference type="PIRSF" id="PIRSF000903">
    <property type="entry name" value="B5n-ttraPtase_sm"/>
    <property type="match status" value="1"/>
</dbReference>
<reference evidence="10 11" key="1">
    <citation type="submission" date="2006-02" db="EMBL/GenBank/DDBJ databases">
        <authorList>
            <person name="Moran M.A."/>
            <person name="Kjelleberg S."/>
            <person name="Egan S."/>
            <person name="Saunders N."/>
            <person name="Thomas T."/>
            <person name="Ferriera S."/>
            <person name="Johnson J."/>
            <person name="Kravitz S."/>
            <person name="Halpern A."/>
            <person name="Remington K."/>
            <person name="Beeson K."/>
            <person name="Tran B."/>
            <person name="Rogers Y.-H."/>
            <person name="Friedman R."/>
            <person name="Venter J.C."/>
        </authorList>
    </citation>
    <scope>NUCLEOTIDE SEQUENCE [LARGE SCALE GENOMIC DNA]</scope>
    <source>
        <strain evidence="10 11">D2</strain>
    </source>
</reference>
<dbReference type="EMBL" id="AAOH01000003">
    <property type="protein sequence ID" value="EAR29159.1"/>
    <property type="molecule type" value="Genomic_DNA"/>
</dbReference>
<name>A4C994_9GAMM</name>
<dbReference type="GO" id="GO:0008803">
    <property type="term" value="F:bis(5'-nucleosyl)-tetraphosphatase (symmetrical) activity"/>
    <property type="evidence" value="ECO:0007669"/>
    <property type="project" value="UniProtKB-EC"/>
</dbReference>
<evidence type="ECO:0000313" key="11">
    <source>
        <dbReference type="Proteomes" id="UP000006201"/>
    </source>
</evidence>
<dbReference type="NCBIfam" id="NF001204">
    <property type="entry name" value="PRK00166.1"/>
    <property type="match status" value="1"/>
</dbReference>
<protein>
    <recommendedName>
        <fullName evidence="3">bis(5'-nucleosyl)-tetraphosphatase (symmetrical)</fullName>
        <ecNumber evidence="3">3.6.1.41</ecNumber>
    </recommendedName>
    <alternativeName>
        <fullName evidence="6">Ap4A hydrolase</fullName>
    </alternativeName>
    <alternativeName>
        <fullName evidence="5">Diadenosine 5',5'''-P1,P4-tetraphosphate pyrophosphohydrolase</fullName>
    </alternativeName>
    <alternativeName>
        <fullName evidence="7">Diadenosine tetraphosphatase</fullName>
    </alternativeName>
</protein>
<evidence type="ECO:0000256" key="1">
    <source>
        <dbReference type="ARBA" id="ARBA00003413"/>
    </source>
</evidence>
<dbReference type="eggNOG" id="COG0639">
    <property type="taxonomic scope" value="Bacteria"/>
</dbReference>
<dbReference type="OrthoDB" id="9807890at2"/>
<keyword evidence="4 10" id="KW-0378">Hydrolase</keyword>
<comment type="similarity">
    <text evidence="2">Belongs to the Ap4A hydrolase family.</text>
</comment>
<evidence type="ECO:0000256" key="6">
    <source>
        <dbReference type="ARBA" id="ARBA00032248"/>
    </source>
</evidence>
<dbReference type="Pfam" id="PF00149">
    <property type="entry name" value="Metallophos"/>
    <property type="match status" value="1"/>
</dbReference>
<dbReference type="AlphaFoldDB" id="A4C994"/>
<dbReference type="SUPFAM" id="SSF56300">
    <property type="entry name" value="Metallo-dependent phosphatases"/>
    <property type="match status" value="1"/>
</dbReference>
<organism evidence="10 11">
    <name type="scientific">Pseudoalteromonas tunicata D2</name>
    <dbReference type="NCBI Taxonomy" id="87626"/>
    <lineage>
        <taxon>Bacteria</taxon>
        <taxon>Pseudomonadati</taxon>
        <taxon>Pseudomonadota</taxon>
        <taxon>Gammaproteobacteria</taxon>
        <taxon>Alteromonadales</taxon>
        <taxon>Pseudoalteromonadaceae</taxon>
        <taxon>Pseudoalteromonas</taxon>
    </lineage>
</organism>
<comment type="caution">
    <text evidence="10">The sequence shown here is derived from an EMBL/GenBank/DDBJ whole genome shotgun (WGS) entry which is preliminary data.</text>
</comment>
<comment type="function">
    <text evidence="1">Hydrolyzes diadenosine 5',5'''-P1,P4-tetraphosphate to yield ADP.</text>
</comment>
<evidence type="ECO:0000256" key="3">
    <source>
        <dbReference type="ARBA" id="ARBA00012506"/>
    </source>
</evidence>
<comment type="catalytic activity">
    <reaction evidence="8">
        <text>P(1),P(4)-bis(5'-adenosyl) tetraphosphate + H2O = 2 ADP + 2 H(+)</text>
        <dbReference type="Rhea" id="RHEA:24252"/>
        <dbReference type="ChEBI" id="CHEBI:15377"/>
        <dbReference type="ChEBI" id="CHEBI:15378"/>
        <dbReference type="ChEBI" id="CHEBI:58141"/>
        <dbReference type="ChEBI" id="CHEBI:456216"/>
        <dbReference type="EC" id="3.6.1.41"/>
    </reaction>
</comment>
<dbReference type="HOGENOM" id="CLU_056184_2_0_6"/>
<dbReference type="InterPro" id="IPR004843">
    <property type="entry name" value="Calcineurin-like_PHP"/>
</dbReference>
<dbReference type="RefSeq" id="WP_009838420.1">
    <property type="nucleotide sequence ID" value="NZ_AAOH01000003.1"/>
</dbReference>
<feature type="domain" description="Calcineurin-like phosphoesterase" evidence="9">
    <location>
        <begin position="4"/>
        <end position="153"/>
    </location>
</feature>
<dbReference type="Gene3D" id="3.60.21.10">
    <property type="match status" value="1"/>
</dbReference>
<evidence type="ECO:0000259" key="9">
    <source>
        <dbReference type="Pfam" id="PF00149"/>
    </source>
</evidence>
<dbReference type="PANTHER" id="PTHR40942">
    <property type="match status" value="1"/>
</dbReference>
<dbReference type="PANTHER" id="PTHR40942:SF4">
    <property type="entry name" value="CYTOCHROME C5"/>
    <property type="match status" value="1"/>
</dbReference>
<accession>A4C994</accession>
<evidence type="ECO:0000256" key="2">
    <source>
        <dbReference type="ARBA" id="ARBA00005419"/>
    </source>
</evidence>